<evidence type="ECO:0000313" key="2">
    <source>
        <dbReference type="EMBL" id="GIY71274.1"/>
    </source>
</evidence>
<dbReference type="AlphaFoldDB" id="A0AAV4VMU4"/>
<proteinExistence type="predicted"/>
<organism evidence="2 3">
    <name type="scientific">Caerostris darwini</name>
    <dbReference type="NCBI Taxonomy" id="1538125"/>
    <lineage>
        <taxon>Eukaryota</taxon>
        <taxon>Metazoa</taxon>
        <taxon>Ecdysozoa</taxon>
        <taxon>Arthropoda</taxon>
        <taxon>Chelicerata</taxon>
        <taxon>Arachnida</taxon>
        <taxon>Araneae</taxon>
        <taxon>Araneomorphae</taxon>
        <taxon>Entelegynae</taxon>
        <taxon>Araneoidea</taxon>
        <taxon>Araneidae</taxon>
        <taxon>Caerostris</taxon>
    </lineage>
</organism>
<name>A0AAV4VMU4_9ARAC</name>
<feature type="region of interest" description="Disordered" evidence="1">
    <location>
        <begin position="109"/>
        <end position="162"/>
    </location>
</feature>
<evidence type="ECO:0000313" key="3">
    <source>
        <dbReference type="Proteomes" id="UP001054837"/>
    </source>
</evidence>
<reference evidence="2 3" key="1">
    <citation type="submission" date="2021-06" db="EMBL/GenBank/DDBJ databases">
        <title>Caerostris darwini draft genome.</title>
        <authorList>
            <person name="Kono N."/>
            <person name="Arakawa K."/>
        </authorList>
    </citation>
    <scope>NUCLEOTIDE SEQUENCE [LARGE SCALE GENOMIC DNA]</scope>
</reference>
<feature type="compositionally biased region" description="Basic and acidic residues" evidence="1">
    <location>
        <begin position="129"/>
        <end position="151"/>
    </location>
</feature>
<gene>
    <name evidence="2" type="ORF">CDAR_503131</name>
</gene>
<evidence type="ECO:0000256" key="1">
    <source>
        <dbReference type="SAM" id="MobiDB-lite"/>
    </source>
</evidence>
<dbReference type="EMBL" id="BPLQ01013305">
    <property type="protein sequence ID" value="GIY71274.1"/>
    <property type="molecule type" value="Genomic_DNA"/>
</dbReference>
<keyword evidence="3" id="KW-1185">Reference proteome</keyword>
<feature type="region of interest" description="Disordered" evidence="1">
    <location>
        <begin position="1"/>
        <end position="41"/>
    </location>
</feature>
<comment type="caution">
    <text evidence="2">The sequence shown here is derived from an EMBL/GenBank/DDBJ whole genome shotgun (WGS) entry which is preliminary data.</text>
</comment>
<feature type="compositionally biased region" description="Basic and acidic residues" evidence="1">
    <location>
        <begin position="1"/>
        <end position="18"/>
    </location>
</feature>
<protein>
    <submittedName>
        <fullName evidence="2">Uncharacterized protein</fullName>
    </submittedName>
</protein>
<sequence>MVLTRTEEPPSKQIDETVKKKRSKENHEECGECGSKDTDSCCTKKVGRQAMITKRKNGRKENGAKTFESTFSHSLCCHSFTTKQGLISLSHDILIGRCKKKEREAFVGAQNGVNSNQKKPPPEQIDETVEGKKKSQEKHEECGECGSRDTDSCCTKKVGRRQ</sequence>
<dbReference type="Proteomes" id="UP001054837">
    <property type="component" value="Unassembled WGS sequence"/>
</dbReference>
<accession>A0AAV4VMU4</accession>
<feature type="compositionally biased region" description="Basic and acidic residues" evidence="1">
    <location>
        <begin position="25"/>
        <end position="39"/>
    </location>
</feature>